<dbReference type="GO" id="GO:0005737">
    <property type="term" value="C:cytoplasm"/>
    <property type="evidence" value="ECO:0007669"/>
    <property type="project" value="UniProtKB-SubCell"/>
</dbReference>
<dbReference type="PANTHER" id="PTHR43445:SF3">
    <property type="entry name" value="UDP-N-ACETYLMURAMATE--L-ALANINE LIGASE"/>
    <property type="match status" value="1"/>
</dbReference>
<gene>
    <name evidence="7" type="primary">murC</name>
    <name evidence="7" type="ORF">ISN26_04060</name>
</gene>
<accession>A0A930UC76</accession>
<dbReference type="EC" id="6.3.2.8" evidence="3"/>
<evidence type="ECO:0000256" key="2">
    <source>
        <dbReference type="ARBA" id="ARBA00004752"/>
    </source>
</evidence>
<dbReference type="AlphaFoldDB" id="A0A930UC76"/>
<feature type="domain" description="Mur ligase central" evidence="6">
    <location>
        <begin position="109"/>
        <end position="289"/>
    </location>
</feature>
<dbReference type="GO" id="GO:0008763">
    <property type="term" value="F:UDP-N-acetylmuramate-L-alanine ligase activity"/>
    <property type="evidence" value="ECO:0007669"/>
    <property type="project" value="UniProtKB-UniRule"/>
</dbReference>
<dbReference type="NCBIfam" id="TIGR01082">
    <property type="entry name" value="murC"/>
    <property type="match status" value="1"/>
</dbReference>
<dbReference type="Pfam" id="PF01225">
    <property type="entry name" value="Mur_ligase"/>
    <property type="match status" value="1"/>
</dbReference>
<dbReference type="PANTHER" id="PTHR43445">
    <property type="entry name" value="UDP-N-ACETYLMURAMATE--L-ALANINE LIGASE-RELATED"/>
    <property type="match status" value="1"/>
</dbReference>
<dbReference type="InterPro" id="IPR005758">
    <property type="entry name" value="UDP-N-AcMur_Ala_ligase_MurC"/>
</dbReference>
<dbReference type="InterPro" id="IPR000713">
    <property type="entry name" value="Mur_ligase_N"/>
</dbReference>
<dbReference type="InterPro" id="IPR036565">
    <property type="entry name" value="Mur-like_cat_sf"/>
</dbReference>
<dbReference type="GO" id="GO:0005524">
    <property type="term" value="F:ATP binding"/>
    <property type="evidence" value="ECO:0007669"/>
    <property type="project" value="InterPro"/>
</dbReference>
<keyword evidence="8" id="KW-1185">Reference proteome</keyword>
<proteinExistence type="predicted"/>
<keyword evidence="4" id="KW-1133">Transmembrane helix</keyword>
<feature type="transmembrane region" description="Helical" evidence="4">
    <location>
        <begin position="7"/>
        <end position="24"/>
    </location>
</feature>
<comment type="caution">
    <text evidence="7">The sequence shown here is derived from an EMBL/GenBank/DDBJ whole genome shotgun (WGS) entry which is preliminary data.</text>
</comment>
<keyword evidence="4" id="KW-0472">Membrane</keyword>
<protein>
    <recommendedName>
        <fullName evidence="3">UDP-N-acetylmuramate--L-alanine ligase</fullName>
        <ecNumber evidence="3">6.3.2.8</ecNumber>
    </recommendedName>
</protein>
<comment type="pathway">
    <text evidence="2">Cell wall biogenesis; peptidoglycan biosynthesis.</text>
</comment>
<evidence type="ECO:0000259" key="6">
    <source>
        <dbReference type="Pfam" id="PF08245"/>
    </source>
</evidence>
<organism evidence="7 8">
    <name type="scientific">Candidatus Amphirhobacter heronislandensis</name>
    <dbReference type="NCBI Taxonomy" id="1732024"/>
    <lineage>
        <taxon>Bacteria</taxon>
        <taxon>Pseudomonadati</taxon>
        <taxon>Pseudomonadota</taxon>
        <taxon>Gammaproteobacteria</taxon>
        <taxon>Candidatus Tethybacterales</taxon>
        <taxon>Candidatus Tethybacteraceae</taxon>
        <taxon>Candidatus Amphirhobacter</taxon>
    </lineage>
</organism>
<evidence type="ECO:0000313" key="7">
    <source>
        <dbReference type="EMBL" id="MBF2735245.1"/>
    </source>
</evidence>
<evidence type="ECO:0000313" key="8">
    <source>
        <dbReference type="Proteomes" id="UP000604381"/>
    </source>
</evidence>
<comment type="subcellular location">
    <subcellularLocation>
        <location evidence="1">Cytoplasm</location>
    </subcellularLocation>
</comment>
<evidence type="ECO:0000259" key="5">
    <source>
        <dbReference type="Pfam" id="PF01225"/>
    </source>
</evidence>
<dbReference type="Gene3D" id="3.40.50.720">
    <property type="entry name" value="NAD(P)-binding Rossmann-like Domain"/>
    <property type="match status" value="1"/>
</dbReference>
<dbReference type="InterPro" id="IPR013221">
    <property type="entry name" value="Mur_ligase_cen"/>
</dbReference>
<dbReference type="GO" id="GO:0009252">
    <property type="term" value="P:peptidoglycan biosynthetic process"/>
    <property type="evidence" value="ECO:0007669"/>
    <property type="project" value="UniProtKB-UniRule"/>
</dbReference>
<keyword evidence="7" id="KW-0436">Ligase</keyword>
<feature type="non-terminal residue" evidence="7">
    <location>
        <position position="326"/>
    </location>
</feature>
<dbReference type="EMBL" id="JADHEI010000033">
    <property type="protein sequence ID" value="MBF2735245.1"/>
    <property type="molecule type" value="Genomic_DNA"/>
</dbReference>
<reference evidence="7" key="1">
    <citation type="submission" date="2020-10" db="EMBL/GenBank/DDBJ databases">
        <title>An improved Amphimedon queenslandica hologenome assembly reveals how three proteobacterial symbionts can extend the metabolic phenotypic of their marine sponge host.</title>
        <authorList>
            <person name="Degnan B."/>
            <person name="Degnan S."/>
            <person name="Xiang X."/>
        </authorList>
    </citation>
    <scope>NUCLEOTIDE SEQUENCE</scope>
    <source>
        <strain evidence="7">AqS2</strain>
    </source>
</reference>
<name>A0A930UC76_9GAMM</name>
<evidence type="ECO:0000256" key="1">
    <source>
        <dbReference type="ARBA" id="ARBA00004496"/>
    </source>
</evidence>
<dbReference type="SUPFAM" id="SSF51984">
    <property type="entry name" value="MurCD N-terminal domain"/>
    <property type="match status" value="1"/>
</dbReference>
<feature type="domain" description="Mur ligase N-terminal catalytic" evidence="5">
    <location>
        <begin position="6"/>
        <end position="103"/>
    </location>
</feature>
<dbReference type="Gene3D" id="3.40.1190.10">
    <property type="entry name" value="Mur-like, catalytic domain"/>
    <property type="match status" value="1"/>
</dbReference>
<keyword evidence="4" id="KW-0812">Transmembrane</keyword>
<sequence>MYRLRRIHFIGIGGAGMSGIAAVLRNLDYEISGSDLNASAATRALEKAGVKIALGHDAANVEGAEAVVFSSAIAPDNPELAAARRRGLPVVPRATMLNELMRLRQGIAVAGSHGKTTITSMIASVLHEAGLDPTYVVGGLVRKFGSHAGLGKGEFIVVETDESDGSFLNLSPVIAVASNIDADHLETYGQDIQRLKRAFVDFFEKLPFYGVAVMCHDDERLAAAGAMVSKRVLSYGLRAPQADFRARDIKMAGGRAEFTLEAPYGSRAATLPALGAHNVSNSLAAFAVAHEVGVAPDDAVGALANFAGVGRRMEMHGEVAIGEATA</sequence>
<evidence type="ECO:0000256" key="4">
    <source>
        <dbReference type="SAM" id="Phobius"/>
    </source>
</evidence>
<dbReference type="Proteomes" id="UP000604381">
    <property type="component" value="Unassembled WGS sequence"/>
</dbReference>
<evidence type="ECO:0000256" key="3">
    <source>
        <dbReference type="NCBIfam" id="TIGR01082"/>
    </source>
</evidence>
<dbReference type="SUPFAM" id="SSF53623">
    <property type="entry name" value="MurD-like peptide ligases, catalytic domain"/>
    <property type="match status" value="1"/>
</dbReference>
<dbReference type="Pfam" id="PF08245">
    <property type="entry name" value="Mur_ligase_M"/>
    <property type="match status" value="1"/>
</dbReference>
<dbReference type="InterPro" id="IPR050061">
    <property type="entry name" value="MurCDEF_pg_biosynth"/>
</dbReference>